<dbReference type="GO" id="GO:0006261">
    <property type="term" value="P:DNA-templated DNA replication"/>
    <property type="evidence" value="ECO:0007669"/>
    <property type="project" value="InterPro"/>
</dbReference>
<feature type="domain" description="DNA-directed DNA polymerase family A palm" evidence="2">
    <location>
        <begin position="344"/>
        <end position="583"/>
    </location>
</feature>
<dbReference type="PANTHER" id="PTHR10133">
    <property type="entry name" value="DNA POLYMERASE I"/>
    <property type="match status" value="1"/>
</dbReference>
<reference evidence="3" key="1">
    <citation type="journal article" date="2017" name="ISME J.">
        <title>Novel chaperonins are prevalent in the virioplankton and demonstrate links to viral biology and ecology.</title>
        <authorList>
            <person name="Marine R.L."/>
            <person name="Nasko D.J."/>
            <person name="Wray J."/>
            <person name="Polson S.W."/>
            <person name="Wommack K.E."/>
        </authorList>
    </citation>
    <scope>NUCLEOTIDE SEQUENCE</scope>
</reference>
<dbReference type="SUPFAM" id="SSF53098">
    <property type="entry name" value="Ribonuclease H-like"/>
    <property type="match status" value="1"/>
</dbReference>
<dbReference type="SUPFAM" id="SSF56672">
    <property type="entry name" value="DNA/RNA polymerases"/>
    <property type="match status" value="1"/>
</dbReference>
<dbReference type="InterPro" id="IPR036397">
    <property type="entry name" value="RNaseH_sf"/>
</dbReference>
<dbReference type="InterPro" id="IPR002298">
    <property type="entry name" value="DNA_polymerase_A"/>
</dbReference>
<dbReference type="Gene3D" id="1.10.150.20">
    <property type="entry name" value="5' to 3' exonuclease, C-terminal subdomain"/>
    <property type="match status" value="1"/>
</dbReference>
<organism evidence="3">
    <name type="scientific">uncultured virus</name>
    <dbReference type="NCBI Taxonomy" id="340016"/>
    <lineage>
        <taxon>Viruses</taxon>
        <taxon>environmental samples</taxon>
    </lineage>
</organism>
<dbReference type="Gene3D" id="3.30.420.10">
    <property type="entry name" value="Ribonuclease H-like superfamily/Ribonuclease H"/>
    <property type="match status" value="1"/>
</dbReference>
<dbReference type="Pfam" id="PF01612">
    <property type="entry name" value="DNA_pol_A_exo1"/>
    <property type="match status" value="1"/>
</dbReference>
<dbReference type="InterPro" id="IPR043502">
    <property type="entry name" value="DNA/RNA_pol_sf"/>
</dbReference>
<sequence length="620" mass="70399">MQIVTLDFETFYDVGYGLNRLTTEEYIKDERFQVIGVAIKIDDGKTRWYSGYDNIQDILSSIDWKQSAVCCHNTMFDGAILAWHYNVSPALYFDTLCIARALHGVNAGGSLKALAERYNLGQKGTEVLDAKGKRLEDFADHELHKYGLYCKNDVDLTYKLFNIIGRKFPPVEHKLIDITLRMFTEPLLEVDDALLIQRLEDIRTEKEELLSGLKTKLNCPDEECVRKKLASNKQFAELLEELEVEVPMKVSPTTGKDTYALAKTDQGFIDLQNHEDLFIQELCAVRLGTKSTIEESRIERFIDIGARNHSRLPIPLKYYGAHTGRWSGTDKVNFQNLPSRDVKKKALKQAVIPPDGHVCINVDSSQIEARILVWLAGQTDVVKMYREGRDVYCEFASKVYKRKITKADKTERAVGKTCILGLGYGTGASKLQNVLKLQAGVEYNENQCQRLVNIYREVNNKVIQLWSDCDLALQHIASWPKDKKPYYLGAQKCVVVTPEGLRLPNGLYIYYPKLQKDTSKSRTEYNYKNRYGETSIWGGSVVENIVQALARIVIGEQMVAINRRYRPVLTVHDAVVCIAPEEEKDEALNFIMAEMSKPPAWGKDCPITCEGGYADTYGDC</sequence>
<evidence type="ECO:0000313" key="3">
    <source>
        <dbReference type="EMBL" id="AQM32728.1"/>
    </source>
</evidence>
<dbReference type="Gene3D" id="3.30.70.370">
    <property type="match status" value="1"/>
</dbReference>
<name>A0A240F7F2_9VIRU</name>
<dbReference type="SMART" id="SM00482">
    <property type="entry name" value="POLAc"/>
    <property type="match status" value="1"/>
</dbReference>
<proteinExistence type="predicted"/>
<dbReference type="GO" id="GO:0006302">
    <property type="term" value="P:double-strand break repair"/>
    <property type="evidence" value="ECO:0007669"/>
    <property type="project" value="TreeGrafter"/>
</dbReference>
<dbReference type="GO" id="GO:0008408">
    <property type="term" value="F:3'-5' exonuclease activity"/>
    <property type="evidence" value="ECO:0007669"/>
    <property type="project" value="InterPro"/>
</dbReference>
<gene>
    <name evidence="3" type="primary">POLA</name>
</gene>
<evidence type="ECO:0000256" key="1">
    <source>
        <dbReference type="ARBA" id="ARBA00022705"/>
    </source>
</evidence>
<dbReference type="InterPro" id="IPR012337">
    <property type="entry name" value="RNaseH-like_sf"/>
</dbReference>
<accession>A0A240F7F2</accession>
<dbReference type="Pfam" id="PF00476">
    <property type="entry name" value="DNA_pol_A"/>
    <property type="match status" value="1"/>
</dbReference>
<evidence type="ECO:0000259" key="2">
    <source>
        <dbReference type="SMART" id="SM00482"/>
    </source>
</evidence>
<dbReference type="InterPro" id="IPR001098">
    <property type="entry name" value="DNA-dir_DNA_pol_A_palm_dom"/>
</dbReference>
<dbReference type="InterPro" id="IPR002562">
    <property type="entry name" value="3'-5'_exonuclease_dom"/>
</dbReference>
<protein>
    <submittedName>
        <fullName evidence="3">DNA polymerase A</fullName>
    </submittedName>
</protein>
<dbReference type="EMBL" id="KU595562">
    <property type="protein sequence ID" value="AQM32728.1"/>
    <property type="molecule type" value="Genomic_DNA"/>
</dbReference>
<dbReference type="PRINTS" id="PR00868">
    <property type="entry name" value="DNAPOLI"/>
</dbReference>
<keyword evidence="1" id="KW-0235">DNA replication</keyword>
<dbReference type="GO" id="GO:0003887">
    <property type="term" value="F:DNA-directed DNA polymerase activity"/>
    <property type="evidence" value="ECO:0007669"/>
    <property type="project" value="InterPro"/>
</dbReference>
<dbReference type="PANTHER" id="PTHR10133:SF27">
    <property type="entry name" value="DNA POLYMERASE NU"/>
    <property type="match status" value="1"/>
</dbReference>
<dbReference type="GO" id="GO:0003677">
    <property type="term" value="F:DNA binding"/>
    <property type="evidence" value="ECO:0007669"/>
    <property type="project" value="InterPro"/>
</dbReference>